<dbReference type="Pfam" id="PF00293">
    <property type="entry name" value="NUDIX"/>
    <property type="match status" value="1"/>
</dbReference>
<evidence type="ECO:0000259" key="1">
    <source>
        <dbReference type="PROSITE" id="PS51462"/>
    </source>
</evidence>
<reference evidence="2" key="1">
    <citation type="submission" date="2023-06" db="EMBL/GenBank/DDBJ databases">
        <authorList>
            <person name="Noh H."/>
        </authorList>
    </citation>
    <scope>NUCLEOTIDE SEQUENCE</scope>
    <source>
        <strain evidence="2">DUCC20226</strain>
    </source>
</reference>
<keyword evidence="3" id="KW-1185">Reference proteome</keyword>
<dbReference type="EMBL" id="JAUJFL010000002">
    <property type="protein sequence ID" value="KAK2611592.1"/>
    <property type="molecule type" value="Genomic_DNA"/>
</dbReference>
<comment type="caution">
    <text evidence="2">The sequence shown here is derived from an EMBL/GenBank/DDBJ whole genome shotgun (WGS) entry which is preliminary data.</text>
</comment>
<accession>A0AAD9SPE7</accession>
<name>A0AAD9SPE7_PHOAM</name>
<feature type="domain" description="Nudix hydrolase" evidence="1">
    <location>
        <begin position="138"/>
        <end position="281"/>
    </location>
</feature>
<sequence>MASKPPFTNLQLVERVDSWPYFAKDRDAYRRHMQNYHYLLIEGYDKPLGYVHNQFVEEIDWPDYWNIDSEKRLLTLVSATGFETRSRLMNETLRKNHDSQKVPELARWSAEDFPIYSATGEHVLTMNGCGVDMFGIVNFSVHMIGWVMTAEGVKIWVSRRAMTRMSYPGMLDNTVGGSLLVGEKPIDGIVRECEEEICLDPTYTRANIKPCGTNSFQLTLTDSPLTACQHQVQYLYEIELRQEIVPKIGDGEVSELHLKTIDEVREAMKNGEFKLSYNMTYLAFLIRHGYINAENEPDLPEIALGFIESTSFLSPRCRDLSHGGGRF</sequence>
<dbReference type="Proteomes" id="UP001265746">
    <property type="component" value="Unassembled WGS sequence"/>
</dbReference>
<dbReference type="InterPro" id="IPR031804">
    <property type="entry name" value="DUF4743"/>
</dbReference>
<dbReference type="CDD" id="cd03676">
    <property type="entry name" value="NUDIX_Tnr3_like"/>
    <property type="match status" value="1"/>
</dbReference>
<proteinExistence type="predicted"/>
<organism evidence="2 3">
    <name type="scientific">Phomopsis amygdali</name>
    <name type="common">Fusicoccum amygdali</name>
    <dbReference type="NCBI Taxonomy" id="1214568"/>
    <lineage>
        <taxon>Eukaryota</taxon>
        <taxon>Fungi</taxon>
        <taxon>Dikarya</taxon>
        <taxon>Ascomycota</taxon>
        <taxon>Pezizomycotina</taxon>
        <taxon>Sordariomycetes</taxon>
        <taxon>Sordariomycetidae</taxon>
        <taxon>Diaporthales</taxon>
        <taxon>Diaporthaceae</taxon>
        <taxon>Diaporthe</taxon>
    </lineage>
</organism>
<dbReference type="SUPFAM" id="SSF55811">
    <property type="entry name" value="Nudix"/>
    <property type="match status" value="1"/>
</dbReference>
<evidence type="ECO:0000313" key="2">
    <source>
        <dbReference type="EMBL" id="KAK2611592.1"/>
    </source>
</evidence>
<gene>
    <name evidence="2" type="ORF">N8I77_004925</name>
</gene>
<dbReference type="AlphaFoldDB" id="A0AAD9SPE7"/>
<dbReference type="InterPro" id="IPR000086">
    <property type="entry name" value="NUDIX_hydrolase_dom"/>
</dbReference>
<dbReference type="PROSITE" id="PS51462">
    <property type="entry name" value="NUDIX"/>
    <property type="match status" value="1"/>
</dbReference>
<protein>
    <recommendedName>
        <fullName evidence="1">Nudix hydrolase domain-containing protein</fullName>
    </recommendedName>
</protein>
<dbReference type="Pfam" id="PF15916">
    <property type="entry name" value="DUF4743"/>
    <property type="match status" value="1"/>
</dbReference>
<evidence type="ECO:0000313" key="3">
    <source>
        <dbReference type="Proteomes" id="UP001265746"/>
    </source>
</evidence>
<dbReference type="InterPro" id="IPR015797">
    <property type="entry name" value="NUDIX_hydrolase-like_dom_sf"/>
</dbReference>
<dbReference type="Gene3D" id="3.90.79.10">
    <property type="entry name" value="Nucleoside Triphosphate Pyrophosphohydrolase"/>
    <property type="match status" value="1"/>
</dbReference>